<feature type="domain" description="Acyl-CoA oxidase C-alpha1" evidence="1">
    <location>
        <begin position="8"/>
        <end position="98"/>
    </location>
</feature>
<dbReference type="GO" id="GO:0071949">
    <property type="term" value="F:FAD binding"/>
    <property type="evidence" value="ECO:0007669"/>
    <property type="project" value="InterPro"/>
</dbReference>
<dbReference type="OrthoDB" id="538336at2759"/>
<dbReference type="GO" id="GO:0003997">
    <property type="term" value="F:acyl-CoA oxidase activity"/>
    <property type="evidence" value="ECO:0007669"/>
    <property type="project" value="InterPro"/>
</dbReference>
<dbReference type="InterPro" id="IPR012258">
    <property type="entry name" value="Acyl-CoA_oxidase"/>
</dbReference>
<dbReference type="Proteomes" id="UP000652761">
    <property type="component" value="Unassembled WGS sequence"/>
</dbReference>
<evidence type="ECO:0000259" key="1">
    <source>
        <dbReference type="Pfam" id="PF22924"/>
    </source>
</evidence>
<dbReference type="InterPro" id="IPR036250">
    <property type="entry name" value="AcylCo_DH-like_C"/>
</dbReference>
<keyword evidence="3" id="KW-1185">Reference proteome</keyword>
<sequence>MLWKFSSADVLSFAANHMKRMYVQRTPELNKAIQVYSSAFKATFTWHNMRTLQECREACGGQGVKTEHRVVMQGDYDVQSTFEGDNQVLMQKVCKSLLAEYISALKRNKPLRAFGLEHMNNPCPTIPDNLSSSAVRGSHFQFLITKLGEKARNMLPS</sequence>
<dbReference type="PANTHER" id="PTHR10909:SF352">
    <property type="entry name" value="ACYL-COENZYME A OXIDASE-LIKE PROTEIN"/>
    <property type="match status" value="1"/>
</dbReference>
<dbReference type="GO" id="GO:0005504">
    <property type="term" value="F:fatty acid binding"/>
    <property type="evidence" value="ECO:0007669"/>
    <property type="project" value="TreeGrafter"/>
</dbReference>
<proteinExistence type="predicted"/>
<gene>
    <name evidence="2" type="ORF">Taro_013309</name>
</gene>
<dbReference type="InterPro" id="IPR055060">
    <property type="entry name" value="ACOX_C_alpha1"/>
</dbReference>
<organism evidence="2 3">
    <name type="scientific">Colocasia esculenta</name>
    <name type="common">Wild taro</name>
    <name type="synonym">Arum esculentum</name>
    <dbReference type="NCBI Taxonomy" id="4460"/>
    <lineage>
        <taxon>Eukaryota</taxon>
        <taxon>Viridiplantae</taxon>
        <taxon>Streptophyta</taxon>
        <taxon>Embryophyta</taxon>
        <taxon>Tracheophyta</taxon>
        <taxon>Spermatophyta</taxon>
        <taxon>Magnoliopsida</taxon>
        <taxon>Liliopsida</taxon>
        <taxon>Araceae</taxon>
        <taxon>Aroideae</taxon>
        <taxon>Colocasieae</taxon>
        <taxon>Colocasia</taxon>
    </lineage>
</organism>
<dbReference type="GO" id="GO:0005777">
    <property type="term" value="C:peroxisome"/>
    <property type="evidence" value="ECO:0007669"/>
    <property type="project" value="InterPro"/>
</dbReference>
<protein>
    <recommendedName>
        <fullName evidence="1">Acyl-CoA oxidase C-alpha1 domain-containing protein</fullName>
    </recommendedName>
</protein>
<name>A0A843UF70_COLES</name>
<dbReference type="GO" id="GO:0033540">
    <property type="term" value="P:fatty acid beta-oxidation using acyl-CoA oxidase"/>
    <property type="evidence" value="ECO:0007669"/>
    <property type="project" value="TreeGrafter"/>
</dbReference>
<dbReference type="PANTHER" id="PTHR10909">
    <property type="entry name" value="ELECTRON TRANSPORT OXIDOREDUCTASE"/>
    <property type="match status" value="1"/>
</dbReference>
<dbReference type="GO" id="GO:0055088">
    <property type="term" value="P:lipid homeostasis"/>
    <property type="evidence" value="ECO:0007669"/>
    <property type="project" value="TreeGrafter"/>
</dbReference>
<accession>A0A843UF70</accession>
<evidence type="ECO:0000313" key="3">
    <source>
        <dbReference type="Proteomes" id="UP000652761"/>
    </source>
</evidence>
<comment type="caution">
    <text evidence="2">The sequence shown here is derived from an EMBL/GenBank/DDBJ whole genome shotgun (WGS) entry which is preliminary data.</text>
</comment>
<dbReference type="Pfam" id="PF22924">
    <property type="entry name" value="ACOX_C_alpha1"/>
    <property type="match status" value="1"/>
</dbReference>
<evidence type="ECO:0000313" key="2">
    <source>
        <dbReference type="EMBL" id="MQL80847.1"/>
    </source>
</evidence>
<dbReference type="EMBL" id="NMUH01000529">
    <property type="protein sequence ID" value="MQL80847.1"/>
    <property type="molecule type" value="Genomic_DNA"/>
</dbReference>
<dbReference type="Gene3D" id="1.20.140.10">
    <property type="entry name" value="Butyryl-CoA Dehydrogenase, subunit A, domain 3"/>
    <property type="match status" value="1"/>
</dbReference>
<reference evidence="2" key="1">
    <citation type="submission" date="2017-07" db="EMBL/GenBank/DDBJ databases">
        <title>Taro Niue Genome Assembly and Annotation.</title>
        <authorList>
            <person name="Atibalentja N."/>
            <person name="Keating K."/>
            <person name="Fields C.J."/>
        </authorList>
    </citation>
    <scope>NUCLEOTIDE SEQUENCE</scope>
    <source>
        <strain evidence="2">Niue_2</strain>
        <tissue evidence="2">Leaf</tissue>
    </source>
</reference>
<dbReference type="SUPFAM" id="SSF47203">
    <property type="entry name" value="Acyl-CoA dehydrogenase C-terminal domain-like"/>
    <property type="match status" value="1"/>
</dbReference>
<dbReference type="AlphaFoldDB" id="A0A843UF70"/>